<dbReference type="AlphaFoldDB" id="A0A917ZH42"/>
<dbReference type="Proteomes" id="UP000641932">
    <property type="component" value="Unassembled WGS sequence"/>
</dbReference>
<sequence length="102" mass="10464">MRATRPGRGRDDADHEHFGGALSVGFPANEGDWISPRRKGTGMRVGAAGAGPGVTESTRSLTLRILAARGLRQRVPYAVGFAGTAECGSVRARNGSNEGGGG</sequence>
<accession>A0A917ZH42</accession>
<evidence type="ECO:0000313" key="3">
    <source>
        <dbReference type="Proteomes" id="UP000641932"/>
    </source>
</evidence>
<reference evidence="2" key="1">
    <citation type="journal article" date="2014" name="Int. J. Syst. Evol. Microbiol.">
        <title>Complete genome sequence of Corynebacterium casei LMG S-19264T (=DSM 44701T), isolated from a smear-ripened cheese.</title>
        <authorList>
            <consortium name="US DOE Joint Genome Institute (JGI-PGF)"/>
            <person name="Walter F."/>
            <person name="Albersmeier A."/>
            <person name="Kalinowski J."/>
            <person name="Ruckert C."/>
        </authorList>
    </citation>
    <scope>NUCLEOTIDE SEQUENCE</scope>
    <source>
        <strain evidence="2">CGMCC 4.7201</strain>
    </source>
</reference>
<reference evidence="2" key="2">
    <citation type="submission" date="2020-09" db="EMBL/GenBank/DDBJ databases">
        <authorList>
            <person name="Sun Q."/>
            <person name="Zhou Y."/>
        </authorList>
    </citation>
    <scope>NUCLEOTIDE SEQUENCE</scope>
    <source>
        <strain evidence="2">CGMCC 4.7201</strain>
    </source>
</reference>
<keyword evidence="3" id="KW-1185">Reference proteome</keyword>
<evidence type="ECO:0000313" key="2">
    <source>
        <dbReference type="EMBL" id="GGO82896.1"/>
    </source>
</evidence>
<name>A0A917ZH42_9ACTN</name>
<organism evidence="2 3">
    <name type="scientific">Wenjunlia tyrosinilytica</name>
    <dbReference type="NCBI Taxonomy" id="1544741"/>
    <lineage>
        <taxon>Bacteria</taxon>
        <taxon>Bacillati</taxon>
        <taxon>Actinomycetota</taxon>
        <taxon>Actinomycetes</taxon>
        <taxon>Kitasatosporales</taxon>
        <taxon>Streptomycetaceae</taxon>
        <taxon>Wenjunlia</taxon>
    </lineage>
</organism>
<evidence type="ECO:0000256" key="1">
    <source>
        <dbReference type="SAM" id="MobiDB-lite"/>
    </source>
</evidence>
<dbReference type="EMBL" id="BMMS01000003">
    <property type="protein sequence ID" value="GGO82896.1"/>
    <property type="molecule type" value="Genomic_DNA"/>
</dbReference>
<feature type="region of interest" description="Disordered" evidence="1">
    <location>
        <begin position="1"/>
        <end position="55"/>
    </location>
</feature>
<proteinExistence type="predicted"/>
<protein>
    <submittedName>
        <fullName evidence="2">Uncharacterized protein</fullName>
    </submittedName>
</protein>
<comment type="caution">
    <text evidence="2">The sequence shown here is derived from an EMBL/GenBank/DDBJ whole genome shotgun (WGS) entry which is preliminary data.</text>
</comment>
<feature type="compositionally biased region" description="Basic and acidic residues" evidence="1">
    <location>
        <begin position="8"/>
        <end position="18"/>
    </location>
</feature>
<gene>
    <name evidence="2" type="ORF">GCM10012280_10620</name>
</gene>